<dbReference type="RefSeq" id="WP_185252873.1">
    <property type="nucleotide sequence ID" value="NZ_JACKXE010000001.1"/>
</dbReference>
<evidence type="ECO:0000256" key="6">
    <source>
        <dbReference type="SAM" id="MobiDB-lite"/>
    </source>
</evidence>
<dbReference type="Pfam" id="PF01565">
    <property type="entry name" value="FAD_binding_4"/>
    <property type="match status" value="1"/>
</dbReference>
<evidence type="ECO:0000256" key="1">
    <source>
        <dbReference type="ARBA" id="ARBA00001974"/>
    </source>
</evidence>
<evidence type="ECO:0000259" key="8">
    <source>
        <dbReference type="PROSITE" id="PS51387"/>
    </source>
</evidence>
<evidence type="ECO:0000256" key="5">
    <source>
        <dbReference type="ARBA" id="ARBA00023002"/>
    </source>
</evidence>
<dbReference type="InterPro" id="IPR036318">
    <property type="entry name" value="FAD-bd_PCMH-like_sf"/>
</dbReference>
<organism evidence="9 10">
    <name type="scientific">Nocardioides luti</name>
    <dbReference type="NCBI Taxonomy" id="2761101"/>
    <lineage>
        <taxon>Bacteria</taxon>
        <taxon>Bacillati</taxon>
        <taxon>Actinomycetota</taxon>
        <taxon>Actinomycetes</taxon>
        <taxon>Propionibacteriales</taxon>
        <taxon>Nocardioidaceae</taxon>
        <taxon>Nocardioides</taxon>
    </lineage>
</organism>
<dbReference type="Gene3D" id="3.40.462.20">
    <property type="match status" value="1"/>
</dbReference>
<keyword evidence="10" id="KW-1185">Reference proteome</keyword>
<feature type="domain" description="FAD-binding PCMH-type" evidence="8">
    <location>
        <begin position="86"/>
        <end position="264"/>
    </location>
</feature>
<feature type="signal peptide" evidence="7">
    <location>
        <begin position="1"/>
        <end position="22"/>
    </location>
</feature>
<dbReference type="InterPro" id="IPR006094">
    <property type="entry name" value="Oxid_FAD_bind_N"/>
</dbReference>
<dbReference type="PROSITE" id="PS51257">
    <property type="entry name" value="PROKAR_LIPOPROTEIN"/>
    <property type="match status" value="1"/>
</dbReference>
<accession>A0A7X0RGA5</accession>
<feature type="compositionally biased region" description="Low complexity" evidence="6">
    <location>
        <begin position="37"/>
        <end position="52"/>
    </location>
</feature>
<comment type="similarity">
    <text evidence="2">Belongs to the oxygen-dependent FAD-linked oxidoreductase family.</text>
</comment>
<evidence type="ECO:0000313" key="9">
    <source>
        <dbReference type="EMBL" id="MBB6627742.1"/>
    </source>
</evidence>
<dbReference type="InterPro" id="IPR016169">
    <property type="entry name" value="FAD-bd_PCMH_sub2"/>
</dbReference>
<dbReference type="InterPro" id="IPR006311">
    <property type="entry name" value="TAT_signal"/>
</dbReference>
<evidence type="ECO:0000256" key="3">
    <source>
        <dbReference type="ARBA" id="ARBA00022630"/>
    </source>
</evidence>
<gene>
    <name evidence="9" type="ORF">H5V45_10460</name>
</gene>
<dbReference type="PROSITE" id="PS00862">
    <property type="entry name" value="OX2_COVAL_FAD"/>
    <property type="match status" value="1"/>
</dbReference>
<keyword evidence="5" id="KW-0560">Oxidoreductase</keyword>
<dbReference type="Pfam" id="PF08031">
    <property type="entry name" value="BBE"/>
    <property type="match status" value="1"/>
</dbReference>
<dbReference type="InterPro" id="IPR012951">
    <property type="entry name" value="BBE"/>
</dbReference>
<dbReference type="PANTHER" id="PTHR42973:SF39">
    <property type="entry name" value="FAD-BINDING PCMH-TYPE DOMAIN-CONTAINING PROTEIN"/>
    <property type="match status" value="1"/>
</dbReference>
<evidence type="ECO:0000256" key="2">
    <source>
        <dbReference type="ARBA" id="ARBA00005466"/>
    </source>
</evidence>
<feature type="region of interest" description="Disordered" evidence="6">
    <location>
        <begin position="22"/>
        <end position="55"/>
    </location>
</feature>
<dbReference type="InterPro" id="IPR006093">
    <property type="entry name" value="Oxy_OxRdtase_FAD_BS"/>
</dbReference>
<dbReference type="InterPro" id="IPR016166">
    <property type="entry name" value="FAD-bd_PCMH"/>
</dbReference>
<dbReference type="EMBL" id="JACKXE010000001">
    <property type="protein sequence ID" value="MBB6627742.1"/>
    <property type="molecule type" value="Genomic_DNA"/>
</dbReference>
<keyword evidence="3" id="KW-0285">Flavoprotein</keyword>
<keyword evidence="4" id="KW-0274">FAD</keyword>
<proteinExistence type="inferred from homology"/>
<dbReference type="InterPro" id="IPR050416">
    <property type="entry name" value="FAD-linked_Oxidoreductase"/>
</dbReference>
<comment type="cofactor">
    <cofactor evidence="1">
        <name>FAD</name>
        <dbReference type="ChEBI" id="CHEBI:57692"/>
    </cofactor>
</comment>
<dbReference type="Gene3D" id="3.30.465.10">
    <property type="match status" value="1"/>
</dbReference>
<protein>
    <submittedName>
        <fullName evidence="9">FAD-binding oxidoreductase</fullName>
    </submittedName>
</protein>
<dbReference type="Gene3D" id="3.30.43.10">
    <property type="entry name" value="Uridine Diphospho-n-acetylenolpyruvylglucosamine Reductase, domain 2"/>
    <property type="match status" value="1"/>
</dbReference>
<dbReference type="GO" id="GO:0016491">
    <property type="term" value="F:oxidoreductase activity"/>
    <property type="evidence" value="ECO:0007669"/>
    <property type="project" value="UniProtKB-KW"/>
</dbReference>
<feature type="chain" id="PRO_5038809826" evidence="7">
    <location>
        <begin position="23"/>
        <end position="523"/>
    </location>
</feature>
<dbReference type="Proteomes" id="UP000523955">
    <property type="component" value="Unassembled WGS sequence"/>
</dbReference>
<sequence length="523" mass="53999">MTSWTRRGLLAAGAAAALSACSGDPSGQAASGGGRLTGATGTTGSPSPSAAGRPAWGRLARHVDGTLSLRRDGSYDTVRLTENPRFDGARPLAVLTVASAADVATAIRFAQDAGVPVAIRSGGHSYPGWSAGGGRAVGLPRALVLDCRALDGVRLRSDGTARIGAGAALAPVYDTLGRRGRALAGGSCATVGIAGLTLGGGVGVLTRAMGLSCDIVTGLEVVTADGTVRRVSADDEPDLFWALRGGGGGHVGVVTSFDVASRAAPTLQTVYLQWPVSAAPEVITAWQSWAPDADPRLWSTLKALGGRKHPDGPVLLLSGTWTGPASRFDHQLAGLLDHVPTPSVRSTHRRDYRSAMLAYAGCSDVPVAQCTTGPGGALQREAFGATSHVAYDPLSSAGIDDLLGRVEAAQTSGLLEAGLSMDALGGHVRDLGPQDTAFVHREALATVQYTATYTSGGPAAADSYVRGFRAAMRPHWGDHAYVNYADPTIHGYRRAYFGANAPRLAEVREAYDPDGFFTQPQPW</sequence>
<dbReference type="PANTHER" id="PTHR42973">
    <property type="entry name" value="BINDING OXIDOREDUCTASE, PUTATIVE (AFU_ORTHOLOGUE AFUA_1G17690)-RELATED"/>
    <property type="match status" value="1"/>
</dbReference>
<keyword evidence="7" id="KW-0732">Signal</keyword>
<dbReference type="PROSITE" id="PS51387">
    <property type="entry name" value="FAD_PCMH"/>
    <property type="match status" value="1"/>
</dbReference>
<dbReference type="AlphaFoldDB" id="A0A7X0RGA5"/>
<evidence type="ECO:0000256" key="4">
    <source>
        <dbReference type="ARBA" id="ARBA00022827"/>
    </source>
</evidence>
<dbReference type="SUPFAM" id="SSF56176">
    <property type="entry name" value="FAD-binding/transporter-associated domain-like"/>
    <property type="match status" value="1"/>
</dbReference>
<dbReference type="InterPro" id="IPR016167">
    <property type="entry name" value="FAD-bd_PCMH_sub1"/>
</dbReference>
<dbReference type="PROSITE" id="PS51318">
    <property type="entry name" value="TAT"/>
    <property type="match status" value="1"/>
</dbReference>
<evidence type="ECO:0000256" key="7">
    <source>
        <dbReference type="SAM" id="SignalP"/>
    </source>
</evidence>
<name>A0A7X0RGA5_9ACTN</name>
<evidence type="ECO:0000313" key="10">
    <source>
        <dbReference type="Proteomes" id="UP000523955"/>
    </source>
</evidence>
<reference evidence="9 10" key="1">
    <citation type="submission" date="2020-08" db="EMBL/GenBank/DDBJ databases">
        <authorList>
            <person name="Seo M.-J."/>
        </authorList>
    </citation>
    <scope>NUCLEOTIDE SEQUENCE [LARGE SCALE GENOMIC DNA]</scope>
    <source>
        <strain evidence="9 10">KIGAM211</strain>
    </source>
</reference>
<comment type="caution">
    <text evidence="9">The sequence shown here is derived from an EMBL/GenBank/DDBJ whole genome shotgun (WGS) entry which is preliminary data.</text>
</comment>
<dbReference type="GO" id="GO:0071949">
    <property type="term" value="F:FAD binding"/>
    <property type="evidence" value="ECO:0007669"/>
    <property type="project" value="InterPro"/>
</dbReference>